<reference evidence="1 2" key="1">
    <citation type="submission" date="2013-02" db="EMBL/GenBank/DDBJ databases">
        <title>phiNIT1 genome sequensing.</title>
        <authorList>
            <person name="Ozaki T."/>
            <person name="Kaneko J."/>
        </authorList>
    </citation>
    <scope>NUCLEOTIDE SEQUENCE [LARGE SCALE GENOMIC DNA]</scope>
    <source>
        <strain evidence="1">PhiNIT1</strain>
    </source>
</reference>
<sequence length="56" mass="6295">MPLEKRDPVSKARLFIPTNAERALVKSQNLLNEKLKEVDALIDKLKDVDSSSNDSN</sequence>
<organism evidence="1 2">
    <name type="scientific">Bacillus phage phiNIT1</name>
    <dbReference type="NCBI Taxonomy" id="207656"/>
    <lineage>
        <taxon>Viruses</taxon>
        <taxon>Duplodnaviria</taxon>
        <taxon>Heunggongvirae</taxon>
        <taxon>Uroviricota</taxon>
        <taxon>Caudoviricetes</taxon>
        <taxon>Herelleviridae</taxon>
        <taxon>Bastillevirinae</taxon>
        <taxon>Nitunavirus</taxon>
        <taxon>Nitunavirus NIT1</taxon>
    </lineage>
</organism>
<dbReference type="KEGG" id="vg:16511409"/>
<dbReference type="GeneID" id="16511409"/>
<gene>
    <name evidence="1" type="primary">orf56c</name>
</gene>
<evidence type="ECO:0000313" key="1">
    <source>
        <dbReference type="EMBL" id="BAN59595.1"/>
    </source>
</evidence>
<keyword evidence="2" id="KW-1185">Reference proteome</keyword>
<accession>S6BUW9</accession>
<evidence type="ECO:0000313" key="2">
    <source>
        <dbReference type="Proteomes" id="UP000014701"/>
    </source>
</evidence>
<name>S6BUW9_9CAUD</name>
<dbReference type="Proteomes" id="UP000014701">
    <property type="component" value="Segment"/>
</dbReference>
<dbReference type="RefSeq" id="YP_008318363.1">
    <property type="nucleotide sequence ID" value="NC_021856.1"/>
</dbReference>
<dbReference type="OrthoDB" id="27071at10239"/>
<proteinExistence type="predicted"/>
<dbReference type="EMBL" id="AP013029">
    <property type="protein sequence ID" value="BAN59595.1"/>
    <property type="molecule type" value="Genomic_DNA"/>
</dbReference>
<protein>
    <submittedName>
        <fullName evidence="1">Uncharacterized protein</fullName>
    </submittedName>
</protein>